<dbReference type="GO" id="GO:0006351">
    <property type="term" value="P:DNA-templated transcription"/>
    <property type="evidence" value="ECO:0007669"/>
    <property type="project" value="InterPro"/>
</dbReference>
<protein>
    <recommendedName>
        <fullName evidence="2">RNA polymerase Rpb2 domain-containing protein</fullName>
    </recommendedName>
</protein>
<evidence type="ECO:0000259" key="2">
    <source>
        <dbReference type="Pfam" id="PF04560"/>
    </source>
</evidence>
<evidence type="ECO:0000313" key="3">
    <source>
        <dbReference type="EMBL" id="CAD6342957.1"/>
    </source>
</evidence>
<feature type="domain" description="RNA polymerase Rpb2" evidence="2">
    <location>
        <begin position="116"/>
        <end position="149"/>
    </location>
</feature>
<dbReference type="InterPro" id="IPR007641">
    <property type="entry name" value="RNA_pol_Rpb2_7"/>
</dbReference>
<feature type="compositionally biased region" description="Basic and acidic residues" evidence="1">
    <location>
        <begin position="72"/>
        <end position="81"/>
    </location>
</feature>
<proteinExistence type="predicted"/>
<evidence type="ECO:0000256" key="1">
    <source>
        <dbReference type="SAM" id="MobiDB-lite"/>
    </source>
</evidence>
<evidence type="ECO:0000313" key="4">
    <source>
        <dbReference type="Proteomes" id="UP000604825"/>
    </source>
</evidence>
<dbReference type="AlphaFoldDB" id="A0A811SPH2"/>
<dbReference type="PANTHER" id="PTHR37728">
    <property type="entry name" value="BNAA04G26730D PROTEIN"/>
    <property type="match status" value="1"/>
</dbReference>
<organism evidence="3 4">
    <name type="scientific">Miscanthus lutarioriparius</name>
    <dbReference type="NCBI Taxonomy" id="422564"/>
    <lineage>
        <taxon>Eukaryota</taxon>
        <taxon>Viridiplantae</taxon>
        <taxon>Streptophyta</taxon>
        <taxon>Embryophyta</taxon>
        <taxon>Tracheophyta</taxon>
        <taxon>Spermatophyta</taxon>
        <taxon>Magnoliopsida</taxon>
        <taxon>Liliopsida</taxon>
        <taxon>Poales</taxon>
        <taxon>Poaceae</taxon>
        <taxon>PACMAD clade</taxon>
        <taxon>Panicoideae</taxon>
        <taxon>Andropogonodae</taxon>
        <taxon>Andropogoneae</taxon>
        <taxon>Saccharinae</taxon>
        <taxon>Miscanthus</taxon>
    </lineage>
</organism>
<feature type="compositionally biased region" description="Basic residues" evidence="1">
    <location>
        <begin position="58"/>
        <end position="68"/>
    </location>
</feature>
<reference evidence="3" key="1">
    <citation type="submission" date="2020-10" db="EMBL/GenBank/DDBJ databases">
        <authorList>
            <person name="Han B."/>
            <person name="Lu T."/>
            <person name="Zhao Q."/>
            <person name="Huang X."/>
            <person name="Zhao Y."/>
        </authorList>
    </citation>
    <scope>NUCLEOTIDE SEQUENCE</scope>
</reference>
<accession>A0A811SPH2</accession>
<feature type="region of interest" description="Disordered" evidence="1">
    <location>
        <begin position="49"/>
        <end position="81"/>
    </location>
</feature>
<dbReference type="PANTHER" id="PTHR37728:SF1">
    <property type="entry name" value="OS06G0132300 PROTEIN"/>
    <property type="match status" value="1"/>
</dbReference>
<sequence length="203" mass="22082">MTAAAQIPTSTTASSAKSRTRRRQRPPRTSCLASAPAAGSDVLRALQRAAAAKEAARNKKKDMKKPAVRQRQGKEKPAGGDVEVREVRPVVIRPEWAARIRELESSGCSSSPSTSLRHGEMERDCLIAYGASMLIFERLLLSSDPYQVQKMWLVAGLQSQTEDSALFNVQERGKYGQDEAAICLQAFVPGVASDECCSTTEVN</sequence>
<dbReference type="GO" id="GO:0003899">
    <property type="term" value="F:DNA-directed RNA polymerase activity"/>
    <property type="evidence" value="ECO:0007669"/>
    <property type="project" value="InterPro"/>
</dbReference>
<dbReference type="GO" id="GO:0003677">
    <property type="term" value="F:DNA binding"/>
    <property type="evidence" value="ECO:0007669"/>
    <property type="project" value="InterPro"/>
</dbReference>
<feature type="compositionally biased region" description="Low complexity" evidence="1">
    <location>
        <begin position="8"/>
        <end position="17"/>
    </location>
</feature>
<keyword evidence="4" id="KW-1185">Reference proteome</keyword>
<name>A0A811SPH2_9POAL</name>
<dbReference type="Proteomes" id="UP000604825">
    <property type="component" value="Unassembled WGS sequence"/>
</dbReference>
<dbReference type="SUPFAM" id="SSF64484">
    <property type="entry name" value="beta and beta-prime subunits of DNA dependent RNA-polymerase"/>
    <property type="match status" value="1"/>
</dbReference>
<dbReference type="Pfam" id="PF04560">
    <property type="entry name" value="RNA_pol_Rpb2_7"/>
    <property type="match status" value="1"/>
</dbReference>
<comment type="caution">
    <text evidence="3">The sequence shown here is derived from an EMBL/GenBank/DDBJ whole genome shotgun (WGS) entry which is preliminary data.</text>
</comment>
<dbReference type="Gene3D" id="3.90.1800.10">
    <property type="entry name" value="RNA polymerase alpha subunit dimerisation domain"/>
    <property type="match status" value="1"/>
</dbReference>
<feature type="region of interest" description="Disordered" evidence="1">
    <location>
        <begin position="1"/>
        <end position="37"/>
    </location>
</feature>
<dbReference type="OrthoDB" id="720114at2759"/>
<gene>
    <name evidence="3" type="ORF">NCGR_LOCUS67055</name>
</gene>
<dbReference type="EMBL" id="CAJGYO010000644">
    <property type="protein sequence ID" value="CAD6342957.1"/>
    <property type="molecule type" value="Genomic_DNA"/>
</dbReference>